<keyword evidence="1" id="KW-0472">Membrane</keyword>
<reference evidence="3" key="1">
    <citation type="journal article" date="2019" name="Int. J. Syst. Evol. Microbiol.">
        <title>The Global Catalogue of Microorganisms (GCM) 10K type strain sequencing project: providing services to taxonomists for standard genome sequencing and annotation.</title>
        <authorList>
            <consortium name="The Broad Institute Genomics Platform"/>
            <consortium name="The Broad Institute Genome Sequencing Center for Infectious Disease"/>
            <person name="Wu L."/>
            <person name="Ma J."/>
        </authorList>
    </citation>
    <scope>NUCLEOTIDE SEQUENCE [LARGE SCALE GENOMIC DNA]</scope>
    <source>
        <strain evidence="3">CGMCC 1.18578</strain>
    </source>
</reference>
<evidence type="ECO:0000256" key="1">
    <source>
        <dbReference type="SAM" id="Phobius"/>
    </source>
</evidence>
<gene>
    <name evidence="2" type="ORF">ACFPQ4_02245</name>
</gene>
<evidence type="ECO:0000313" key="2">
    <source>
        <dbReference type="EMBL" id="MFC5528272.1"/>
    </source>
</evidence>
<comment type="caution">
    <text evidence="2">The sequence shown here is derived from an EMBL/GenBank/DDBJ whole genome shotgun (WGS) entry which is preliminary data.</text>
</comment>
<accession>A0ABW0QXF9</accession>
<dbReference type="Pfam" id="PF11518">
    <property type="entry name" value="DUF3221"/>
    <property type="match status" value="1"/>
</dbReference>
<name>A0ABW0QXF9_9BACL</name>
<dbReference type="EMBL" id="JBHSNC010000007">
    <property type="protein sequence ID" value="MFC5528272.1"/>
    <property type="molecule type" value="Genomic_DNA"/>
</dbReference>
<keyword evidence="1" id="KW-0812">Transmembrane</keyword>
<keyword evidence="3" id="KW-1185">Reference proteome</keyword>
<dbReference type="RefSeq" id="WP_378110098.1">
    <property type="nucleotide sequence ID" value="NZ_JBHSNC010000007.1"/>
</dbReference>
<dbReference type="PROSITE" id="PS51257">
    <property type="entry name" value="PROKAR_LIPOPROTEIN"/>
    <property type="match status" value="1"/>
</dbReference>
<proteinExistence type="predicted"/>
<keyword evidence="1" id="KW-1133">Transmembrane helix</keyword>
<protein>
    <submittedName>
        <fullName evidence="2">DUF3221 domain-containing protein</fullName>
    </submittedName>
</protein>
<dbReference type="InterPro" id="IPR021598">
    <property type="entry name" value="DUF3221"/>
</dbReference>
<evidence type="ECO:0000313" key="3">
    <source>
        <dbReference type="Proteomes" id="UP001596108"/>
    </source>
</evidence>
<feature type="transmembrane region" description="Helical" evidence="1">
    <location>
        <begin position="6"/>
        <end position="24"/>
    </location>
</feature>
<sequence length="274" mass="30353">MNKPYARGWIFVVVVAMLFVLAGCGNTGKDIKQLDQAERDRLPAELSHLSDVYAAYGVHMRSSYSTNDVVIVEVLKTQKPWETLTDEETDRLKQAIYNKIGYAFALRIDSFAIPAKADITGKITALDGRRVLIVGDAASGSNPSAMWVTFPPAMTEELKIGYKVNAWSDGMVMDSYPGQTSGVQLQVVDFDVGDGDLQGEITALDLDQPNSENNYIEVDHVKLRVLPITIYQWNGQTGNRANVKIGSKVQAWTLRYEITPDTRFASQINVITSK</sequence>
<dbReference type="Proteomes" id="UP001596108">
    <property type="component" value="Unassembled WGS sequence"/>
</dbReference>
<organism evidence="2 3">
    <name type="scientific">Cohnella yongneupensis</name>
    <dbReference type="NCBI Taxonomy" id="425006"/>
    <lineage>
        <taxon>Bacteria</taxon>
        <taxon>Bacillati</taxon>
        <taxon>Bacillota</taxon>
        <taxon>Bacilli</taxon>
        <taxon>Bacillales</taxon>
        <taxon>Paenibacillaceae</taxon>
        <taxon>Cohnella</taxon>
    </lineage>
</organism>